<dbReference type="STRING" id="211165.GCA_000317285_05234"/>
<dbReference type="InterPro" id="IPR050330">
    <property type="entry name" value="Bact_OuterMem_StrucFunc"/>
</dbReference>
<dbReference type="GO" id="GO:0016020">
    <property type="term" value="C:membrane"/>
    <property type="evidence" value="ECO:0007669"/>
    <property type="project" value="UniProtKB-UniRule"/>
</dbReference>
<feature type="domain" description="OmpA-like" evidence="3">
    <location>
        <begin position="72"/>
        <end position="200"/>
    </location>
</feature>
<comment type="caution">
    <text evidence="4">The sequence shown here is derived from an EMBL/GenBank/DDBJ whole genome shotgun (WGS) entry which is preliminary data.</text>
</comment>
<keyword evidence="2" id="KW-1133">Transmembrane helix</keyword>
<evidence type="ECO:0000256" key="1">
    <source>
        <dbReference type="PROSITE-ProRule" id="PRU00473"/>
    </source>
</evidence>
<dbReference type="SUPFAM" id="SSF103088">
    <property type="entry name" value="OmpA-like"/>
    <property type="match status" value="1"/>
</dbReference>
<accession>A0A433NRN7</accession>
<reference evidence="4 5" key="1">
    <citation type="journal article" date="2019" name="Genome Biol. Evol.">
        <title>Day and night: Metabolic profiles and evolutionary relationships of six axenic non-marine cyanobacteria.</title>
        <authorList>
            <person name="Will S.E."/>
            <person name="Henke P."/>
            <person name="Boedeker C."/>
            <person name="Huang S."/>
            <person name="Brinkmann H."/>
            <person name="Rohde M."/>
            <person name="Jarek M."/>
            <person name="Friedl T."/>
            <person name="Seufert S."/>
            <person name="Schumacher M."/>
            <person name="Overmann J."/>
            <person name="Neumann-Schaal M."/>
            <person name="Petersen J."/>
        </authorList>
    </citation>
    <scope>NUCLEOTIDE SEQUENCE [LARGE SCALE GENOMIC DNA]</scope>
    <source>
        <strain evidence="4 5">PCC 6912</strain>
    </source>
</reference>
<dbReference type="OrthoDB" id="9805566at2"/>
<sequence length="218" mass="24745">MQNFIWDCEPDNTEDDDASIYLSIGDLMSGLLMFFVLLFITALAQIDEPKRVVIGNVIGEMKSNNINVKVNPETGDISIQESILFAQGSTELKPKGKEFLRRFIPVYSRVIFSKPEIENEVSRVVIEGHTSSEGDDKTNMELSVLRASSVYKFIFYDMNFPTQASLSQKILAAGRGEIEADKTRDNPADRKVLFRLQFRSDELSNKSYLKKSQEKINE</sequence>
<evidence type="ECO:0000259" key="3">
    <source>
        <dbReference type="PROSITE" id="PS51123"/>
    </source>
</evidence>
<dbReference type="Proteomes" id="UP000268857">
    <property type="component" value="Unassembled WGS sequence"/>
</dbReference>
<feature type="transmembrane region" description="Helical" evidence="2">
    <location>
        <begin position="20"/>
        <end position="44"/>
    </location>
</feature>
<dbReference type="InterPro" id="IPR006665">
    <property type="entry name" value="OmpA-like"/>
</dbReference>
<protein>
    <submittedName>
        <fullName evidence="4">Membrane protein</fullName>
    </submittedName>
</protein>
<keyword evidence="1 2" id="KW-0472">Membrane</keyword>
<dbReference type="PROSITE" id="PS51123">
    <property type="entry name" value="OMPA_2"/>
    <property type="match status" value="1"/>
</dbReference>
<keyword evidence="5" id="KW-1185">Reference proteome</keyword>
<dbReference type="PANTHER" id="PTHR30329">
    <property type="entry name" value="STATOR ELEMENT OF FLAGELLAR MOTOR COMPLEX"/>
    <property type="match status" value="1"/>
</dbReference>
<keyword evidence="2" id="KW-0812">Transmembrane</keyword>
<dbReference type="InterPro" id="IPR036737">
    <property type="entry name" value="OmpA-like_sf"/>
</dbReference>
<dbReference type="Pfam" id="PF00691">
    <property type="entry name" value="OmpA"/>
    <property type="match status" value="1"/>
</dbReference>
<proteinExistence type="predicted"/>
<evidence type="ECO:0000256" key="2">
    <source>
        <dbReference type="SAM" id="Phobius"/>
    </source>
</evidence>
<dbReference type="PANTHER" id="PTHR30329:SF21">
    <property type="entry name" value="LIPOPROTEIN YIAD-RELATED"/>
    <property type="match status" value="1"/>
</dbReference>
<gene>
    <name evidence="4" type="ORF">PCC6912_03210</name>
</gene>
<dbReference type="EMBL" id="RSCJ01000001">
    <property type="protein sequence ID" value="RUR86878.1"/>
    <property type="molecule type" value="Genomic_DNA"/>
</dbReference>
<organism evidence="4 5">
    <name type="scientific">Chlorogloeopsis fritschii PCC 6912</name>
    <dbReference type="NCBI Taxonomy" id="211165"/>
    <lineage>
        <taxon>Bacteria</taxon>
        <taxon>Bacillati</taxon>
        <taxon>Cyanobacteriota</taxon>
        <taxon>Cyanophyceae</taxon>
        <taxon>Nostocales</taxon>
        <taxon>Chlorogloeopsidaceae</taxon>
        <taxon>Chlorogloeopsis</taxon>
    </lineage>
</organism>
<dbReference type="AlphaFoldDB" id="A0A433NRN7"/>
<evidence type="ECO:0000313" key="4">
    <source>
        <dbReference type="EMBL" id="RUR86878.1"/>
    </source>
</evidence>
<evidence type="ECO:0000313" key="5">
    <source>
        <dbReference type="Proteomes" id="UP000268857"/>
    </source>
</evidence>
<dbReference type="RefSeq" id="WP_016874206.1">
    <property type="nucleotide sequence ID" value="NZ_AJLN01000116.1"/>
</dbReference>
<dbReference type="Gene3D" id="3.30.1330.60">
    <property type="entry name" value="OmpA-like domain"/>
    <property type="match status" value="1"/>
</dbReference>
<name>A0A433NRN7_CHLFR</name>